<evidence type="ECO:0000256" key="1">
    <source>
        <dbReference type="SAM" id="MobiDB-lite"/>
    </source>
</evidence>
<dbReference type="eggNOG" id="COG2710">
    <property type="taxonomic scope" value="Bacteria"/>
</dbReference>
<evidence type="ECO:0000313" key="3">
    <source>
        <dbReference type="EMBL" id="EET62279.1"/>
    </source>
</evidence>
<dbReference type="RefSeq" id="WP_006860740.1">
    <property type="nucleotide sequence ID" value="NZ_ACCL02000003.1"/>
</dbReference>
<gene>
    <name evidence="3" type="ORF">BRYFOR_05943</name>
</gene>
<proteinExistence type="predicted"/>
<protein>
    <recommendedName>
        <fullName evidence="2">Nitrogenase/oxidoreductase component 1 domain-containing protein</fullName>
    </recommendedName>
</protein>
<dbReference type="Gene3D" id="3.40.50.1980">
    <property type="entry name" value="Nitrogenase molybdenum iron protein domain"/>
    <property type="match status" value="2"/>
</dbReference>
<dbReference type="PANTHER" id="PTHR42956">
    <property type="entry name" value="NITROGENASE IRON-MOLYBDENUM COFACTOR BIOSYNTHESIS PROTEIN NIFE"/>
    <property type="match status" value="1"/>
</dbReference>
<evidence type="ECO:0000313" key="4">
    <source>
        <dbReference type="Proteomes" id="UP000005561"/>
    </source>
</evidence>
<feature type="compositionally biased region" description="Basic and acidic residues" evidence="1">
    <location>
        <begin position="313"/>
        <end position="334"/>
    </location>
</feature>
<evidence type="ECO:0000259" key="2">
    <source>
        <dbReference type="Pfam" id="PF00148"/>
    </source>
</evidence>
<dbReference type="AlphaFoldDB" id="C6LBE8"/>
<name>C6LBE8_9FIRM</name>
<feature type="domain" description="Nitrogenase/oxidoreductase component 1" evidence="2">
    <location>
        <begin position="44"/>
        <end position="293"/>
    </location>
</feature>
<dbReference type="OrthoDB" id="3199475at2"/>
<dbReference type="Proteomes" id="UP000005561">
    <property type="component" value="Unassembled WGS sequence"/>
</dbReference>
<dbReference type="Pfam" id="PF00148">
    <property type="entry name" value="Oxidored_nitro"/>
    <property type="match status" value="1"/>
</dbReference>
<dbReference type="STRING" id="168384.SAMN05660368_01402"/>
<dbReference type="InterPro" id="IPR049939">
    <property type="entry name" value="NifE-like"/>
</dbReference>
<comment type="caution">
    <text evidence="3">The sequence shown here is derived from an EMBL/GenBank/DDBJ whole genome shotgun (WGS) entry which is preliminary data.</text>
</comment>
<dbReference type="PANTHER" id="PTHR42956:SF1">
    <property type="entry name" value="NITROGENASE IRON-MOLYBDENUM COFACTOR BIOSYNTHESIS PROTEIN NIFE"/>
    <property type="match status" value="1"/>
</dbReference>
<organism evidence="3 4">
    <name type="scientific">Marvinbryantia formatexigens DSM 14469</name>
    <dbReference type="NCBI Taxonomy" id="478749"/>
    <lineage>
        <taxon>Bacteria</taxon>
        <taxon>Bacillati</taxon>
        <taxon>Bacillota</taxon>
        <taxon>Clostridia</taxon>
        <taxon>Lachnospirales</taxon>
        <taxon>Lachnospiraceae</taxon>
        <taxon>Marvinbryantia</taxon>
    </lineage>
</organism>
<feature type="region of interest" description="Disordered" evidence="1">
    <location>
        <begin position="292"/>
        <end position="340"/>
    </location>
</feature>
<accession>C6LBE8</accession>
<dbReference type="EMBL" id="ACCL02000003">
    <property type="protein sequence ID" value="EET62279.1"/>
    <property type="molecule type" value="Genomic_DNA"/>
</dbReference>
<dbReference type="InterPro" id="IPR000510">
    <property type="entry name" value="Nase/OxRdtase_comp1"/>
</dbReference>
<reference evidence="3" key="1">
    <citation type="submission" date="2009-07" db="EMBL/GenBank/DDBJ databases">
        <authorList>
            <person name="Weinstock G."/>
            <person name="Sodergren E."/>
            <person name="Clifton S."/>
            <person name="Fulton L."/>
            <person name="Fulton B."/>
            <person name="Courtney L."/>
            <person name="Fronick C."/>
            <person name="Harrison M."/>
            <person name="Strong C."/>
            <person name="Farmer C."/>
            <person name="Delahaunty K."/>
            <person name="Markovic C."/>
            <person name="Hall O."/>
            <person name="Minx P."/>
            <person name="Tomlinson C."/>
            <person name="Mitreva M."/>
            <person name="Nelson J."/>
            <person name="Hou S."/>
            <person name="Wollam A."/>
            <person name="Pepin K.H."/>
            <person name="Johnson M."/>
            <person name="Bhonagiri V."/>
            <person name="Nash W.E."/>
            <person name="Warren W."/>
            <person name="Chinwalla A."/>
            <person name="Mardis E.R."/>
            <person name="Wilson R.K."/>
        </authorList>
    </citation>
    <scope>NUCLEOTIDE SEQUENCE [LARGE SCALE GENOMIC DNA]</scope>
    <source>
        <strain evidence="3">DSM 14469</strain>
    </source>
</reference>
<dbReference type="SUPFAM" id="SSF53807">
    <property type="entry name" value="Helical backbone' metal receptor"/>
    <property type="match status" value="1"/>
</dbReference>
<dbReference type="GO" id="GO:0016491">
    <property type="term" value="F:oxidoreductase activity"/>
    <property type="evidence" value="ECO:0007669"/>
    <property type="project" value="InterPro"/>
</dbReference>
<keyword evidence="4" id="KW-1185">Reference proteome</keyword>
<sequence length="469" mass="51767">MAKLWKKLPPPMADNFGFIEVLNKTDGMGIIDDCSEYRTSAERRRRHRENGEAQMRVVHTEIGPEDVVSGTRQKVLDAFEDGRRDLTPEFVLLSAGPCSAMIGTDLEEIAETIGQSSGIKAAAVKLSGHKAYDTGISETLLAMAKLLTKPGNICPGSVNILGVTALDWQEENAGALRGWLESQDFSAAMHTTKTSGERFLVAMHTTKTSGEGFLVAMHTTKTSSGRFLVTADFGGAERAENIARAAEAQVNLVVTVSGLAAAKYLKSRYGTPYIAAAPFGKSWTERVLEALESGRQPEQGTAGQKPESGGRSGEPECGRRVTEQEPECSRRVAEQEPECSMQAENMEPEVLIICEQFMGNAIRETLLCDYGMENVRVYTFYMMEKSLEQPGDGRLRSEQEAEKLLKEGGFHTIIADPLLRCFAPEGSRWIDLPHRAFQLYGEHPALPLFFGEHLNKWLDEQLRKTEENI</sequence>